<feature type="signal peptide" evidence="2">
    <location>
        <begin position="1"/>
        <end position="25"/>
    </location>
</feature>
<protein>
    <submittedName>
        <fullName evidence="4">Hydrolase 16</fullName>
    </submittedName>
</protein>
<feature type="region of interest" description="Disordered" evidence="1">
    <location>
        <begin position="326"/>
        <end position="366"/>
    </location>
</feature>
<organism evidence="4 5">
    <name type="scientific">Arthrobotrys musiformis</name>
    <dbReference type="NCBI Taxonomy" id="47236"/>
    <lineage>
        <taxon>Eukaryota</taxon>
        <taxon>Fungi</taxon>
        <taxon>Dikarya</taxon>
        <taxon>Ascomycota</taxon>
        <taxon>Pezizomycotina</taxon>
        <taxon>Orbiliomycetes</taxon>
        <taxon>Orbiliales</taxon>
        <taxon>Orbiliaceae</taxon>
        <taxon>Arthrobotrys</taxon>
    </lineage>
</organism>
<dbReference type="SUPFAM" id="SSF49899">
    <property type="entry name" value="Concanavalin A-like lectins/glucanases"/>
    <property type="match status" value="1"/>
</dbReference>
<dbReference type="PANTHER" id="PTHR10963">
    <property type="entry name" value="GLYCOSYL HYDROLASE-RELATED"/>
    <property type="match status" value="1"/>
</dbReference>
<keyword evidence="2" id="KW-0732">Signal</keyword>
<dbReference type="Gene3D" id="2.60.120.200">
    <property type="match status" value="1"/>
</dbReference>
<evidence type="ECO:0000256" key="2">
    <source>
        <dbReference type="SAM" id="SignalP"/>
    </source>
</evidence>
<dbReference type="CDD" id="cd02182">
    <property type="entry name" value="GH16_Strep_laminarinase_like"/>
    <property type="match status" value="1"/>
</dbReference>
<evidence type="ECO:0000313" key="5">
    <source>
        <dbReference type="Proteomes" id="UP001370758"/>
    </source>
</evidence>
<comment type="caution">
    <text evidence="4">The sequence shown here is derived from an EMBL/GenBank/DDBJ whole genome shotgun (WGS) entry which is preliminary data.</text>
</comment>
<dbReference type="GO" id="GO:0004553">
    <property type="term" value="F:hydrolase activity, hydrolyzing O-glycosyl compounds"/>
    <property type="evidence" value="ECO:0007669"/>
    <property type="project" value="InterPro"/>
</dbReference>
<feature type="domain" description="GH16" evidence="3">
    <location>
        <begin position="46"/>
        <end position="324"/>
    </location>
</feature>
<dbReference type="PROSITE" id="PS51762">
    <property type="entry name" value="GH16_2"/>
    <property type="match status" value="1"/>
</dbReference>
<feature type="chain" id="PRO_5043866552" evidence="2">
    <location>
        <begin position="26"/>
        <end position="535"/>
    </location>
</feature>
<evidence type="ECO:0000259" key="3">
    <source>
        <dbReference type="PROSITE" id="PS51762"/>
    </source>
</evidence>
<name>A0AAV9VXZ0_9PEZI</name>
<dbReference type="InterPro" id="IPR000757">
    <property type="entry name" value="Beta-glucanase-like"/>
</dbReference>
<dbReference type="InterPro" id="IPR013320">
    <property type="entry name" value="ConA-like_dom_sf"/>
</dbReference>
<dbReference type="EMBL" id="JAVHJL010000008">
    <property type="protein sequence ID" value="KAK6498698.1"/>
    <property type="molecule type" value="Genomic_DNA"/>
</dbReference>
<gene>
    <name evidence="4" type="primary">LAMA1</name>
    <name evidence="4" type="ORF">TWF481_011276</name>
</gene>
<dbReference type="GO" id="GO:0005975">
    <property type="term" value="P:carbohydrate metabolic process"/>
    <property type="evidence" value="ECO:0007669"/>
    <property type="project" value="InterPro"/>
</dbReference>
<dbReference type="Proteomes" id="UP001370758">
    <property type="component" value="Unassembled WGS sequence"/>
</dbReference>
<proteinExistence type="predicted"/>
<keyword evidence="5" id="KW-1185">Reference proteome</keyword>
<dbReference type="Pfam" id="PF26113">
    <property type="entry name" value="GH16_XgeA"/>
    <property type="match status" value="1"/>
</dbReference>
<dbReference type="PANTHER" id="PTHR10963:SF60">
    <property type="entry name" value="GRAM-NEGATIVE BACTERIA-BINDING PROTEIN 1-RELATED"/>
    <property type="match status" value="1"/>
</dbReference>
<feature type="region of interest" description="Disordered" evidence="1">
    <location>
        <begin position="380"/>
        <end position="519"/>
    </location>
</feature>
<feature type="compositionally biased region" description="Low complexity" evidence="1">
    <location>
        <begin position="327"/>
        <end position="366"/>
    </location>
</feature>
<evidence type="ECO:0000313" key="4">
    <source>
        <dbReference type="EMBL" id="KAK6498698.1"/>
    </source>
</evidence>
<sequence length="535" mass="57354">MTRSFLNNAFFVYSLLAFYAAPAHSSHHHRHAHIRRTSALNKRSVPSYDGWSLTFSDDFTGTANTLPSSSNWLWDLGTAYPGGPANWGTGEIQTYVKSTSNSYLDGDGNLNIVPIKGSSGWTSARMESVGTYRCVPGRKLLIEANIKLPDTPNSSQWGIWPAFWTMGAAFRNNGYSGWPYTGELDIMEAVNAQGTAFNTIHCGVYPGGVCNEPNGIGSTSSFTKGEFHTYSLIIDRTGSTWQSEFISWQRDGVETFRVLGSRVGDEYTWGNLTHQPIFILLDVAIGGALPNALANFWTPTDDTIGGIESAMIIDYVAVYNSLGNDDTTSSSSSSSSSSTTTTKTSTSSTTSGVTSKSSSVSTTSKSSTTVTTTKSTTTTTRSTTTTTKTSTKSTTTTPKTSTKTSTKTTTTTPKTSSKTTSKTTTTTPKKTTTTSKKTTTTSKKTTTTSKKTSTTSKKTTTTSKKTTTSSKKTTTTSKKPTTTTKKTTTTSKKTTTSTKKPTTTSSKKTTTTSKKTTTTPKTSTKIITTTTTKRV</sequence>
<evidence type="ECO:0000256" key="1">
    <source>
        <dbReference type="SAM" id="MobiDB-lite"/>
    </source>
</evidence>
<accession>A0AAV9VXZ0</accession>
<dbReference type="InterPro" id="IPR050546">
    <property type="entry name" value="Glycosyl_Hydrlase_16"/>
</dbReference>
<keyword evidence="4" id="KW-0378">Hydrolase</keyword>
<dbReference type="AlphaFoldDB" id="A0AAV9VXZ0"/>
<reference evidence="4 5" key="1">
    <citation type="submission" date="2023-08" db="EMBL/GenBank/DDBJ databases">
        <authorList>
            <person name="Palmer J.M."/>
        </authorList>
    </citation>
    <scope>NUCLEOTIDE SEQUENCE [LARGE SCALE GENOMIC DNA]</scope>
    <source>
        <strain evidence="4 5">TWF481</strain>
    </source>
</reference>